<dbReference type="PROSITE" id="PS50125">
    <property type="entry name" value="GUANYLATE_CYCLASE_2"/>
    <property type="match status" value="1"/>
</dbReference>
<keyword evidence="1" id="KW-0472">Membrane</keyword>
<gene>
    <name evidence="3" type="ORF">EZ428_17990</name>
</gene>
<dbReference type="GO" id="GO:0009190">
    <property type="term" value="P:cyclic nucleotide biosynthetic process"/>
    <property type="evidence" value="ECO:0007669"/>
    <property type="project" value="InterPro"/>
</dbReference>
<feature type="transmembrane region" description="Helical" evidence="1">
    <location>
        <begin position="88"/>
        <end position="106"/>
    </location>
</feature>
<evidence type="ECO:0000313" key="4">
    <source>
        <dbReference type="Proteomes" id="UP000292884"/>
    </source>
</evidence>
<dbReference type="Gene3D" id="3.30.70.1230">
    <property type="entry name" value="Nucleotide cyclase"/>
    <property type="match status" value="1"/>
</dbReference>
<dbReference type="SUPFAM" id="SSF55073">
    <property type="entry name" value="Nucleotide cyclase"/>
    <property type="match status" value="1"/>
</dbReference>
<organism evidence="3 4">
    <name type="scientific">Pedobacter frigiditerrae</name>
    <dbReference type="NCBI Taxonomy" id="2530452"/>
    <lineage>
        <taxon>Bacteria</taxon>
        <taxon>Pseudomonadati</taxon>
        <taxon>Bacteroidota</taxon>
        <taxon>Sphingobacteriia</taxon>
        <taxon>Sphingobacteriales</taxon>
        <taxon>Sphingobacteriaceae</taxon>
        <taxon>Pedobacter</taxon>
    </lineage>
</organism>
<dbReference type="RefSeq" id="WP_131554586.1">
    <property type="nucleotide sequence ID" value="NZ_SJSK01000005.1"/>
</dbReference>
<feature type="transmembrane region" description="Helical" evidence="1">
    <location>
        <begin position="17"/>
        <end position="37"/>
    </location>
</feature>
<comment type="caution">
    <text evidence="3">The sequence shown here is derived from an EMBL/GenBank/DDBJ whole genome shotgun (WGS) entry which is preliminary data.</text>
</comment>
<name>A0A4R0MQI9_9SPHI</name>
<dbReference type="AlphaFoldDB" id="A0A4R0MQI9"/>
<evidence type="ECO:0000259" key="2">
    <source>
        <dbReference type="PROSITE" id="PS50125"/>
    </source>
</evidence>
<feature type="transmembrane region" description="Helical" evidence="1">
    <location>
        <begin position="57"/>
        <end position="81"/>
    </location>
</feature>
<dbReference type="PANTHER" id="PTHR43081:SF1">
    <property type="entry name" value="ADENYLATE CYCLASE, TERMINAL-DIFFERENTIATION SPECIFIC"/>
    <property type="match status" value="1"/>
</dbReference>
<dbReference type="InterPro" id="IPR001054">
    <property type="entry name" value="A/G_cyclase"/>
</dbReference>
<protein>
    <submittedName>
        <fullName evidence="3">Adenylate/guanylate cyclase domain-containing protein</fullName>
    </submittedName>
</protein>
<reference evidence="3 4" key="1">
    <citation type="submission" date="2019-02" db="EMBL/GenBank/DDBJ databases">
        <title>Pedobacter sp. RP-1-13 sp. nov., isolated from Arctic soil.</title>
        <authorList>
            <person name="Dahal R.H."/>
        </authorList>
    </citation>
    <scope>NUCLEOTIDE SEQUENCE [LARGE SCALE GENOMIC DNA]</scope>
    <source>
        <strain evidence="3 4">RP-1-13</strain>
    </source>
</reference>
<dbReference type="InterPro" id="IPR050697">
    <property type="entry name" value="Adenylyl/Guanylyl_Cyclase_3/4"/>
</dbReference>
<dbReference type="EMBL" id="SJSK01000005">
    <property type="protein sequence ID" value="TCC88532.1"/>
    <property type="molecule type" value="Genomic_DNA"/>
</dbReference>
<evidence type="ECO:0000313" key="3">
    <source>
        <dbReference type="EMBL" id="TCC88532.1"/>
    </source>
</evidence>
<evidence type="ECO:0000256" key="1">
    <source>
        <dbReference type="SAM" id="Phobius"/>
    </source>
</evidence>
<dbReference type="PANTHER" id="PTHR43081">
    <property type="entry name" value="ADENYLATE CYCLASE, TERMINAL-DIFFERENTIATION SPECIFIC-RELATED"/>
    <property type="match status" value="1"/>
</dbReference>
<dbReference type="OrthoDB" id="9768499at2"/>
<feature type="domain" description="Guanylate cyclase" evidence="2">
    <location>
        <begin position="167"/>
        <end position="296"/>
    </location>
</feature>
<dbReference type="Proteomes" id="UP000292884">
    <property type="component" value="Unassembled WGS sequence"/>
</dbReference>
<proteinExistence type="predicted"/>
<sequence length="350" mass="40067">MSFLKPNRRTNQKLQQLIVIALCWMFTGAVIAIFEHLVLHTQNSLGPVERYSLLSSIALNMGIGFSGALLGGSFLVFFVNVRYNDKPYGYTLLIVALSFLCVILLVNEVLNAFSYGDKFRFYKNGLVWAVVVSLTQLLLQVNSKFGQGIFWDIIRGKYNTPKEEKRIFMFLDLNSSTTIAESLGDKTYHQLLKDIFQDITNPILENKGEIYQYVGDEVVVAWRYLDGLKNNKCINCFFDIKSQLYTLRDKYHQKYHLLPTFKAGIHCGTVIAGEVGVIKRDITYSGDVLNTTSRIQQMCKEFNQEMVVSITLMEELELNDRYHSLMLGCIKLRGKDKEMQLVAINQLQNL</sequence>
<keyword evidence="1" id="KW-1133">Transmembrane helix</keyword>
<dbReference type="InterPro" id="IPR029787">
    <property type="entry name" value="Nucleotide_cyclase"/>
</dbReference>
<keyword evidence="4" id="KW-1185">Reference proteome</keyword>
<dbReference type="CDD" id="cd07302">
    <property type="entry name" value="CHD"/>
    <property type="match status" value="1"/>
</dbReference>
<dbReference type="GO" id="GO:0035556">
    <property type="term" value="P:intracellular signal transduction"/>
    <property type="evidence" value="ECO:0007669"/>
    <property type="project" value="InterPro"/>
</dbReference>
<keyword evidence="1" id="KW-0812">Transmembrane</keyword>
<dbReference type="GO" id="GO:0004016">
    <property type="term" value="F:adenylate cyclase activity"/>
    <property type="evidence" value="ECO:0007669"/>
    <property type="project" value="UniProtKB-ARBA"/>
</dbReference>
<dbReference type="Pfam" id="PF00211">
    <property type="entry name" value="Guanylate_cyc"/>
    <property type="match status" value="1"/>
</dbReference>
<accession>A0A4R0MQI9</accession>